<keyword evidence="9" id="KW-1185">Reference proteome</keyword>
<gene>
    <name evidence="8" type="ORF">BFC18_12045</name>
    <name evidence="6" type="ORF">BFC18_12060</name>
    <name evidence="7" type="ORF">BFC18_12075</name>
    <name evidence="5" type="ORF">BFC18_12090</name>
    <name evidence="4" type="ORF">BFC18_15810</name>
    <name evidence="3" type="ORF">BFC18_15920</name>
    <name evidence="2" type="ORF">BFC18_17275</name>
    <name evidence="1" type="ORF">BFC18_21290</name>
</gene>
<dbReference type="OrthoDB" id="5769209at2"/>
<evidence type="ECO:0000313" key="4">
    <source>
        <dbReference type="EMBL" id="OFC70041.1"/>
    </source>
</evidence>
<dbReference type="EMBL" id="MDHN01000032">
    <property type="protein sequence ID" value="OFC70041.1"/>
    <property type="molecule type" value="Genomic_DNA"/>
</dbReference>
<evidence type="ECO:0000313" key="9">
    <source>
        <dbReference type="Proteomes" id="UP000175691"/>
    </source>
</evidence>
<evidence type="ECO:0000313" key="1">
    <source>
        <dbReference type="EMBL" id="OFC69248.1"/>
    </source>
</evidence>
<sequence>MRYQRRDVNTWLALFERQEQSGLSAVAFCRQHQINIQTFYARRSDIRLQRTSNKFVHVKREVTTFESRIEDDPQTLSLECAASTLRIPANVSPQWLADLMKALNE</sequence>
<reference evidence="1 9" key="1">
    <citation type="submission" date="2016-08" db="EMBL/GenBank/DDBJ databases">
        <authorList>
            <person name="Seilhamer J.J."/>
        </authorList>
    </citation>
    <scope>NUCLEOTIDE SEQUENCE [LARGE SCALE GENOMIC DNA]</scope>
    <source>
        <strain evidence="1 9">KCTC 42603</strain>
    </source>
</reference>
<evidence type="ECO:0000313" key="5">
    <source>
        <dbReference type="EMBL" id="OFC70667.1"/>
    </source>
</evidence>
<dbReference type="NCBIfam" id="NF047593">
    <property type="entry name" value="IS66_ISAeme5_TnpA"/>
    <property type="match status" value="1"/>
</dbReference>
<dbReference type="EMBL" id="MDHN01000026">
    <property type="protein sequence ID" value="OFC70679.1"/>
    <property type="molecule type" value="Genomic_DNA"/>
</dbReference>
<proteinExistence type="predicted"/>
<evidence type="ECO:0000313" key="3">
    <source>
        <dbReference type="EMBL" id="OFC69939.1"/>
    </source>
</evidence>
<dbReference type="RefSeq" id="WP_070125566.1">
    <property type="nucleotide sequence ID" value="NZ_MDHN01000025.1"/>
</dbReference>
<name>A0A1E7Z6U0_9ALTE</name>
<comment type="caution">
    <text evidence="1">The sequence shown here is derived from an EMBL/GenBank/DDBJ whole genome shotgun (WGS) entry which is preliminary data.</text>
</comment>
<dbReference type="EMBL" id="MDHN01000025">
    <property type="protein sequence ID" value="OFC70740.1"/>
    <property type="molecule type" value="Genomic_DNA"/>
</dbReference>
<evidence type="ECO:0000313" key="8">
    <source>
        <dbReference type="EMBL" id="OFC70740.1"/>
    </source>
</evidence>
<dbReference type="EMBL" id="MDHN01000041">
    <property type="protein sequence ID" value="OFC69248.1"/>
    <property type="molecule type" value="Genomic_DNA"/>
</dbReference>
<dbReference type="EMBL" id="MDHN01000033">
    <property type="protein sequence ID" value="OFC69939.1"/>
    <property type="molecule type" value="Genomic_DNA"/>
</dbReference>
<dbReference type="STRING" id="1656094.BFC18_12045"/>
<organism evidence="1 9">
    <name type="scientific">Alteromonas confluentis</name>
    <dbReference type="NCBI Taxonomy" id="1656094"/>
    <lineage>
        <taxon>Bacteria</taxon>
        <taxon>Pseudomonadati</taxon>
        <taxon>Pseudomonadota</taxon>
        <taxon>Gammaproteobacteria</taxon>
        <taxon>Alteromonadales</taxon>
        <taxon>Alteromonadaceae</taxon>
        <taxon>Alteromonas/Salinimonas group</taxon>
        <taxon>Alteromonas</taxon>
    </lineage>
</organism>
<dbReference type="AlphaFoldDB" id="A0A1E7Z6U0"/>
<evidence type="ECO:0000313" key="6">
    <source>
        <dbReference type="EMBL" id="OFC70679.1"/>
    </source>
</evidence>
<dbReference type="EMBL" id="MDHN01000026">
    <property type="protein sequence ID" value="OFC70682.1"/>
    <property type="molecule type" value="Genomic_DNA"/>
</dbReference>
<accession>A0A1E7Z6U0</accession>
<evidence type="ECO:0000313" key="2">
    <source>
        <dbReference type="EMBL" id="OFC69611.1"/>
    </source>
</evidence>
<dbReference type="EMBL" id="MDHN01000038">
    <property type="protein sequence ID" value="OFC69611.1"/>
    <property type="molecule type" value="Genomic_DNA"/>
</dbReference>
<evidence type="ECO:0000313" key="7">
    <source>
        <dbReference type="EMBL" id="OFC70682.1"/>
    </source>
</evidence>
<protein>
    <submittedName>
        <fullName evidence="1">Transposase</fullName>
    </submittedName>
</protein>
<dbReference type="EMBL" id="MDHN01000027">
    <property type="protein sequence ID" value="OFC70667.1"/>
    <property type="molecule type" value="Genomic_DNA"/>
</dbReference>
<dbReference type="Proteomes" id="UP000175691">
    <property type="component" value="Unassembled WGS sequence"/>
</dbReference>